<dbReference type="PANTHER" id="PTHR22876">
    <property type="entry name" value="ZGC:101016"/>
    <property type="match status" value="1"/>
</dbReference>
<proteinExistence type="predicted"/>
<dbReference type="GeneID" id="110778817"/>
<evidence type="ECO:0000256" key="1">
    <source>
        <dbReference type="SAM" id="MobiDB-lite"/>
    </source>
</evidence>
<evidence type="ECO:0008006" key="4">
    <source>
        <dbReference type="Google" id="ProtNLM"/>
    </source>
</evidence>
<sequence>MSKQGPPKHQNKFAWKPNLGRKINETEPGGRFRPLSEVTGVCPRCRDQIEWKRKYGKYKPLVEPSKCQKCSKRAVRQAYHNLCTGCAKEQGVCAKCCSRVGHLVGRDSVEVEAEQKVLEEAIKNARERDRRTLLRSMNKDKSKGEDKAPAAVQEGKVEELFSAVSLDEYAELSRDDIDGGDCEHDQDVKICN</sequence>
<feature type="region of interest" description="Disordered" evidence="1">
    <location>
        <begin position="1"/>
        <end position="31"/>
    </location>
</feature>
<dbReference type="OrthoDB" id="250548at2759"/>
<dbReference type="Proteomes" id="UP000813463">
    <property type="component" value="Chromosome 1"/>
</dbReference>
<evidence type="ECO:0000313" key="3">
    <source>
        <dbReference type="RefSeq" id="XP_021839060.1"/>
    </source>
</evidence>
<dbReference type="PANTHER" id="PTHR22876:SF5">
    <property type="entry name" value="CHROMOSOME 9 OPEN READING FRAME 85"/>
    <property type="match status" value="1"/>
</dbReference>
<dbReference type="KEGG" id="soe:110778817"/>
<evidence type="ECO:0000313" key="2">
    <source>
        <dbReference type="Proteomes" id="UP000813463"/>
    </source>
</evidence>
<reference evidence="3" key="2">
    <citation type="submission" date="2025-08" db="UniProtKB">
        <authorList>
            <consortium name="RefSeq"/>
        </authorList>
    </citation>
    <scope>IDENTIFICATION</scope>
    <source>
        <tissue evidence="3">Leaf</tissue>
    </source>
</reference>
<name>A0A9R0HYF0_SPIOL</name>
<dbReference type="RefSeq" id="XP_021839060.1">
    <property type="nucleotide sequence ID" value="XM_021983368.2"/>
</dbReference>
<dbReference type="AlphaFoldDB" id="A0A9R0HYF0"/>
<gene>
    <name evidence="3" type="primary">LOC110778817</name>
</gene>
<reference evidence="2" key="1">
    <citation type="journal article" date="2021" name="Nat. Commun.">
        <title>Genomic analyses provide insights into spinach domestication and the genetic basis of agronomic traits.</title>
        <authorList>
            <person name="Cai X."/>
            <person name="Sun X."/>
            <person name="Xu C."/>
            <person name="Sun H."/>
            <person name="Wang X."/>
            <person name="Ge C."/>
            <person name="Zhang Z."/>
            <person name="Wang Q."/>
            <person name="Fei Z."/>
            <person name="Jiao C."/>
            <person name="Wang Q."/>
        </authorList>
    </citation>
    <scope>NUCLEOTIDE SEQUENCE [LARGE SCALE GENOMIC DNA]</scope>
    <source>
        <strain evidence="2">cv. Varoflay</strain>
    </source>
</reference>
<organism evidence="2 3">
    <name type="scientific">Spinacia oleracea</name>
    <name type="common">Spinach</name>
    <dbReference type="NCBI Taxonomy" id="3562"/>
    <lineage>
        <taxon>Eukaryota</taxon>
        <taxon>Viridiplantae</taxon>
        <taxon>Streptophyta</taxon>
        <taxon>Embryophyta</taxon>
        <taxon>Tracheophyta</taxon>
        <taxon>Spermatophyta</taxon>
        <taxon>Magnoliopsida</taxon>
        <taxon>eudicotyledons</taxon>
        <taxon>Gunneridae</taxon>
        <taxon>Pentapetalae</taxon>
        <taxon>Caryophyllales</taxon>
        <taxon>Chenopodiaceae</taxon>
        <taxon>Chenopodioideae</taxon>
        <taxon>Anserineae</taxon>
        <taxon>Spinacia</taxon>
    </lineage>
</organism>
<protein>
    <recommendedName>
        <fullName evidence="4">DUF2039 domain-containing protein</fullName>
    </recommendedName>
</protein>
<dbReference type="InterPro" id="IPR019351">
    <property type="entry name" value="DUF2039"/>
</dbReference>
<dbReference type="Pfam" id="PF10217">
    <property type="entry name" value="DUF2039"/>
    <property type="match status" value="1"/>
</dbReference>
<accession>A0A9R0HYF0</accession>
<keyword evidence="2" id="KW-1185">Reference proteome</keyword>